<feature type="signal peptide" evidence="1">
    <location>
        <begin position="1"/>
        <end position="21"/>
    </location>
</feature>
<dbReference type="HOGENOM" id="CLU_1978462_0_0_0"/>
<evidence type="ECO:0008006" key="4">
    <source>
        <dbReference type="Google" id="ProtNLM"/>
    </source>
</evidence>
<protein>
    <recommendedName>
        <fullName evidence="4">Lipoprotein</fullName>
    </recommendedName>
</protein>
<keyword evidence="1" id="KW-0732">Signal</keyword>
<gene>
    <name evidence="2" type="ordered locus">Haur_3449</name>
</gene>
<evidence type="ECO:0000313" key="3">
    <source>
        <dbReference type="Proteomes" id="UP000000787"/>
    </source>
</evidence>
<proteinExistence type="predicted"/>
<name>A9B3U9_HERA2</name>
<dbReference type="KEGG" id="hau:Haur_3449"/>
<accession>A9B3U9</accession>
<feature type="chain" id="PRO_5002735244" description="Lipoprotein" evidence="1">
    <location>
        <begin position="22"/>
        <end position="128"/>
    </location>
</feature>
<dbReference type="PROSITE" id="PS51257">
    <property type="entry name" value="PROKAR_LIPOPROTEIN"/>
    <property type="match status" value="1"/>
</dbReference>
<keyword evidence="3" id="KW-1185">Reference proteome</keyword>
<dbReference type="BioCyc" id="HAUR316274:GHYA-3486-MONOMER"/>
<dbReference type="AlphaFoldDB" id="A9B3U9"/>
<reference evidence="2 3" key="1">
    <citation type="journal article" date="2011" name="Stand. Genomic Sci.">
        <title>Complete genome sequence of the filamentous gliding predatory bacterium Herpetosiphon aurantiacus type strain (114-95(T)).</title>
        <authorList>
            <person name="Kiss H."/>
            <person name="Nett M."/>
            <person name="Domin N."/>
            <person name="Martin K."/>
            <person name="Maresca J.A."/>
            <person name="Copeland A."/>
            <person name="Lapidus A."/>
            <person name="Lucas S."/>
            <person name="Berry K.W."/>
            <person name="Glavina Del Rio T."/>
            <person name="Dalin E."/>
            <person name="Tice H."/>
            <person name="Pitluck S."/>
            <person name="Richardson P."/>
            <person name="Bruce D."/>
            <person name="Goodwin L."/>
            <person name="Han C."/>
            <person name="Detter J.C."/>
            <person name="Schmutz J."/>
            <person name="Brettin T."/>
            <person name="Land M."/>
            <person name="Hauser L."/>
            <person name="Kyrpides N.C."/>
            <person name="Ivanova N."/>
            <person name="Goker M."/>
            <person name="Woyke T."/>
            <person name="Klenk H.P."/>
            <person name="Bryant D.A."/>
        </authorList>
    </citation>
    <scope>NUCLEOTIDE SEQUENCE [LARGE SCALE GENOMIC DNA]</scope>
    <source>
        <strain evidence="3">ATCC 23779 / DSM 785 / 114-95</strain>
    </source>
</reference>
<dbReference type="InParanoid" id="A9B3U9"/>
<evidence type="ECO:0000256" key="1">
    <source>
        <dbReference type="SAM" id="SignalP"/>
    </source>
</evidence>
<evidence type="ECO:0000313" key="2">
    <source>
        <dbReference type="EMBL" id="ABX06085.1"/>
    </source>
</evidence>
<sequence length="128" mass="14374">MRKVLKTIVISSLLIMLGACGMNSNPTPITNPTLPEYNQTKPDSFILKRSVPPSEFQAGVWLHLSSYRRGETSAVIEVRPQQFEVVGEKQTVSLNQPLMINGQKYTILAMMFPEDRGAWLEIDSQPQP</sequence>
<dbReference type="EMBL" id="CP000875">
    <property type="protein sequence ID" value="ABX06085.1"/>
    <property type="molecule type" value="Genomic_DNA"/>
</dbReference>
<organism evidence="2 3">
    <name type="scientific">Herpetosiphon aurantiacus (strain ATCC 23779 / DSM 785 / 114-95)</name>
    <dbReference type="NCBI Taxonomy" id="316274"/>
    <lineage>
        <taxon>Bacteria</taxon>
        <taxon>Bacillati</taxon>
        <taxon>Chloroflexota</taxon>
        <taxon>Chloroflexia</taxon>
        <taxon>Herpetosiphonales</taxon>
        <taxon>Herpetosiphonaceae</taxon>
        <taxon>Herpetosiphon</taxon>
    </lineage>
</organism>
<dbReference type="Proteomes" id="UP000000787">
    <property type="component" value="Chromosome"/>
</dbReference>